<dbReference type="Gene3D" id="3.10.129.10">
    <property type="entry name" value="Hotdog Thioesterase"/>
    <property type="match status" value="1"/>
</dbReference>
<name>A0ABN0YEA3_9CAUL</name>
<feature type="domain" description="Acyl-CoA thioesterase-like N-terminal HotDog" evidence="1">
    <location>
        <begin position="44"/>
        <end position="127"/>
    </location>
</feature>
<proteinExistence type="predicted"/>
<comment type="caution">
    <text evidence="2">The sequence shown here is derived from an EMBL/GenBank/DDBJ whole genome shotgun (WGS) entry which is preliminary data.</text>
</comment>
<reference evidence="2 3" key="1">
    <citation type="journal article" date="2019" name="Int. J. Syst. Evol. Microbiol.">
        <title>The Global Catalogue of Microorganisms (GCM) 10K type strain sequencing project: providing services to taxonomists for standard genome sequencing and annotation.</title>
        <authorList>
            <consortium name="The Broad Institute Genomics Platform"/>
            <consortium name="The Broad Institute Genome Sequencing Center for Infectious Disease"/>
            <person name="Wu L."/>
            <person name="Ma J."/>
        </authorList>
    </citation>
    <scope>NUCLEOTIDE SEQUENCE [LARGE SCALE GENOMIC DNA]</scope>
    <source>
        <strain evidence="2 3">JCM 13476</strain>
    </source>
</reference>
<dbReference type="InterPro" id="IPR049449">
    <property type="entry name" value="TesB_ACOT8-like_N"/>
</dbReference>
<evidence type="ECO:0000259" key="1">
    <source>
        <dbReference type="Pfam" id="PF13622"/>
    </source>
</evidence>
<evidence type="ECO:0000313" key="3">
    <source>
        <dbReference type="Proteomes" id="UP001500791"/>
    </source>
</evidence>
<evidence type="ECO:0000313" key="2">
    <source>
        <dbReference type="EMBL" id="GAA0392606.1"/>
    </source>
</evidence>
<dbReference type="CDD" id="cd03443">
    <property type="entry name" value="PaaI_thioesterase"/>
    <property type="match status" value="1"/>
</dbReference>
<keyword evidence="3" id="KW-1185">Reference proteome</keyword>
<dbReference type="Proteomes" id="UP001500791">
    <property type="component" value="Unassembled WGS sequence"/>
</dbReference>
<dbReference type="EMBL" id="BAAAEJ010000007">
    <property type="protein sequence ID" value="GAA0392606.1"/>
    <property type="molecule type" value="Genomic_DNA"/>
</dbReference>
<sequence>MTKPLLDHLPYARFLKLKTDVYGDEVTVVMPFSEHLIGNPMIPALHGGSTAALLELAAMAKVSHDYPRLRLPRPINVSIAYLRVGKASDVFARAHISKAGKKVAYVTASAWQESQDKPIATLTAHFQLDDTTGD</sequence>
<dbReference type="InterPro" id="IPR029069">
    <property type="entry name" value="HotDog_dom_sf"/>
</dbReference>
<dbReference type="Pfam" id="PF13622">
    <property type="entry name" value="4HBT_3"/>
    <property type="match status" value="1"/>
</dbReference>
<dbReference type="RefSeq" id="WP_167177126.1">
    <property type="nucleotide sequence ID" value="NZ_BAAAEJ010000007.1"/>
</dbReference>
<gene>
    <name evidence="2" type="ORF">GCM10009093_19000</name>
</gene>
<dbReference type="SUPFAM" id="SSF54637">
    <property type="entry name" value="Thioesterase/thiol ester dehydrase-isomerase"/>
    <property type="match status" value="1"/>
</dbReference>
<accession>A0ABN0YEA3</accession>
<organism evidence="2 3">
    <name type="scientific">Brevundimonas terrae</name>
    <dbReference type="NCBI Taxonomy" id="363631"/>
    <lineage>
        <taxon>Bacteria</taxon>
        <taxon>Pseudomonadati</taxon>
        <taxon>Pseudomonadota</taxon>
        <taxon>Alphaproteobacteria</taxon>
        <taxon>Caulobacterales</taxon>
        <taxon>Caulobacteraceae</taxon>
        <taxon>Brevundimonas</taxon>
    </lineage>
</organism>
<protein>
    <submittedName>
        <fullName evidence="2">PaaI family thioesterase</fullName>
    </submittedName>
</protein>